<name>A0ABQ2A5H6_9BACL</name>
<evidence type="ECO:0000256" key="7">
    <source>
        <dbReference type="PROSITE-ProRule" id="PRU01023"/>
    </source>
</evidence>
<dbReference type="Pfam" id="PF17125">
    <property type="entry name" value="Methyltr_RsmF_N"/>
    <property type="match status" value="1"/>
</dbReference>
<feature type="domain" description="SAM-dependent MTase RsmB/NOP-type" evidence="9">
    <location>
        <begin position="24"/>
        <end position="331"/>
    </location>
</feature>
<dbReference type="RefSeq" id="WP_172241405.1">
    <property type="nucleotide sequence ID" value="NZ_BMDD01000005.1"/>
</dbReference>
<keyword evidence="6 7" id="KW-0694">RNA-binding</keyword>
<keyword evidence="2" id="KW-0963">Cytoplasm</keyword>
<evidence type="ECO:0000256" key="4">
    <source>
        <dbReference type="ARBA" id="ARBA00022679"/>
    </source>
</evidence>
<evidence type="ECO:0000256" key="6">
    <source>
        <dbReference type="ARBA" id="ARBA00022884"/>
    </source>
</evidence>
<sequence>MSIQLPKLFESRMQRWLGDEYEDFIASYERPRHAGIRVNMLKIGLEDFKAASPFELKPIPWCETGFYVDENERPGKHPFYHTGLYYIQEPSAMEPAEALNPEPGDRVLDLCAAPGGKSTQIAAKMRGQGVLVTNDISTERTKALAKNIEMSGVRNAIVLNETPDRIAEKFPAYFDKILIDAPCSGEGMFRKDPDAVRQWEKHSVDVCTVMQRDILDTVASMLAPGGRIVYSTCTFSPEENEAMIALFLARHPEFVVGELKHSPLLSPGRPEWVAGLAESGGWLSPLLEQEARQSEPGFTRPEALAQTARAARIWPHLAEGEGHFVCVLEHTGEKAARAEGAAGTASGPIIGAGEILPAPSEGGRKSGGPKGKGRQESRFAAAPRREDKSARQARGRRQDAYIREEASEDDVRRACLQFLSEQVTVPIFGTLLISGDYAYACPVEPERLRGLKVRRSGFQLGMVKAGGRFVPSNALAAALSPRESARSLNLSSSLPEAVSYLKGETLTFGEERIERGEGTDAKGYVLVSIDGYSAGWGKWAAGVLKNEYPAGWRWNG</sequence>
<dbReference type="Gene3D" id="3.40.50.150">
    <property type="entry name" value="Vaccinia Virus protein VP39"/>
    <property type="match status" value="1"/>
</dbReference>
<evidence type="ECO:0000256" key="2">
    <source>
        <dbReference type="ARBA" id="ARBA00022490"/>
    </source>
</evidence>
<feature type="active site" description="Nucleophile" evidence="7">
    <location>
        <position position="233"/>
    </location>
</feature>
<dbReference type="InterPro" id="IPR023267">
    <property type="entry name" value="RCMT"/>
</dbReference>
<dbReference type="Pfam" id="PF13636">
    <property type="entry name" value="Methyltranf_PUA"/>
    <property type="match status" value="1"/>
</dbReference>
<dbReference type="InterPro" id="IPR001678">
    <property type="entry name" value="MeTrfase_RsmB-F_NOP2_dom"/>
</dbReference>
<keyword evidence="4 7" id="KW-0808">Transferase</keyword>
<evidence type="ECO:0000256" key="8">
    <source>
        <dbReference type="SAM" id="MobiDB-lite"/>
    </source>
</evidence>
<dbReference type="EMBL" id="BMDD01000005">
    <property type="protein sequence ID" value="GGH84600.1"/>
    <property type="molecule type" value="Genomic_DNA"/>
</dbReference>
<feature type="compositionally biased region" description="Basic and acidic residues" evidence="8">
    <location>
        <begin position="373"/>
        <end position="402"/>
    </location>
</feature>
<feature type="binding site" evidence="7">
    <location>
        <position position="180"/>
    </location>
    <ligand>
        <name>S-adenosyl-L-methionine</name>
        <dbReference type="ChEBI" id="CHEBI:59789"/>
    </ligand>
</feature>
<feature type="binding site" evidence="7">
    <location>
        <begin position="111"/>
        <end position="117"/>
    </location>
    <ligand>
        <name>S-adenosyl-L-methionine</name>
        <dbReference type="ChEBI" id="CHEBI:59789"/>
    </ligand>
</feature>
<comment type="similarity">
    <text evidence="1 7">Belongs to the class I-like SAM-binding methyltransferase superfamily. RsmB/NOP family.</text>
</comment>
<gene>
    <name evidence="10" type="ORF">GCM10007362_40040</name>
</gene>
<dbReference type="InterPro" id="IPR029063">
    <property type="entry name" value="SAM-dependent_MTases_sf"/>
</dbReference>
<dbReference type="Pfam" id="PF17126">
    <property type="entry name" value="RsmF_methylt_CI"/>
    <property type="match status" value="1"/>
</dbReference>
<proteinExistence type="inferred from homology"/>
<evidence type="ECO:0000256" key="3">
    <source>
        <dbReference type="ARBA" id="ARBA00022603"/>
    </source>
</evidence>
<protein>
    <recommendedName>
        <fullName evidence="9">SAM-dependent MTase RsmB/NOP-type domain-containing protein</fullName>
    </recommendedName>
</protein>
<organism evidence="10 11">
    <name type="scientific">Saccharibacillus endophyticus</name>
    <dbReference type="NCBI Taxonomy" id="2060666"/>
    <lineage>
        <taxon>Bacteria</taxon>
        <taxon>Bacillati</taxon>
        <taxon>Bacillota</taxon>
        <taxon>Bacilli</taxon>
        <taxon>Bacillales</taxon>
        <taxon>Paenibacillaceae</taxon>
        <taxon>Saccharibacillus</taxon>
    </lineage>
</organism>
<comment type="caution">
    <text evidence="7">Lacks conserved residue(s) required for the propagation of feature annotation.</text>
</comment>
<keyword evidence="3 7" id="KW-0489">Methyltransferase</keyword>
<reference evidence="11" key="1">
    <citation type="journal article" date="2019" name="Int. J. Syst. Evol. Microbiol.">
        <title>The Global Catalogue of Microorganisms (GCM) 10K type strain sequencing project: providing services to taxonomists for standard genome sequencing and annotation.</title>
        <authorList>
            <consortium name="The Broad Institute Genomics Platform"/>
            <consortium name="The Broad Institute Genome Sequencing Center for Infectious Disease"/>
            <person name="Wu L."/>
            <person name="Ma J."/>
        </authorList>
    </citation>
    <scope>NUCLEOTIDE SEQUENCE [LARGE SCALE GENOMIC DNA]</scope>
    <source>
        <strain evidence="11">CCM 8702</strain>
    </source>
</reference>
<accession>A0ABQ2A5H6</accession>
<keyword evidence="11" id="KW-1185">Reference proteome</keyword>
<dbReference type="InterPro" id="IPR018314">
    <property type="entry name" value="RsmB/NOL1/NOP2-like_CS"/>
</dbReference>
<dbReference type="PROSITE" id="PS01153">
    <property type="entry name" value="NOL1_NOP2_SUN"/>
    <property type="match status" value="1"/>
</dbReference>
<dbReference type="PROSITE" id="PS51686">
    <property type="entry name" value="SAM_MT_RSMB_NOP"/>
    <property type="match status" value="1"/>
</dbReference>
<evidence type="ECO:0000256" key="1">
    <source>
        <dbReference type="ARBA" id="ARBA00007494"/>
    </source>
</evidence>
<evidence type="ECO:0000256" key="5">
    <source>
        <dbReference type="ARBA" id="ARBA00022691"/>
    </source>
</evidence>
<dbReference type="Gene3D" id="3.30.70.1170">
    <property type="entry name" value="Sun protein, domain 3"/>
    <property type="match status" value="1"/>
</dbReference>
<dbReference type="Gene3D" id="2.30.130.60">
    <property type="match status" value="1"/>
</dbReference>
<dbReference type="CDD" id="cd21147">
    <property type="entry name" value="RsmF_methylt_CTD1"/>
    <property type="match status" value="1"/>
</dbReference>
<dbReference type="InterPro" id="IPR031341">
    <property type="entry name" value="Methyltr_RsmF_N"/>
</dbReference>
<feature type="region of interest" description="Disordered" evidence="8">
    <location>
        <begin position="338"/>
        <end position="402"/>
    </location>
</feature>
<dbReference type="Proteomes" id="UP000605427">
    <property type="component" value="Unassembled WGS sequence"/>
</dbReference>
<dbReference type="InterPro" id="IPR027391">
    <property type="entry name" value="Nol1_Nop2_Fmu_2"/>
</dbReference>
<dbReference type="SUPFAM" id="SSF53335">
    <property type="entry name" value="S-adenosyl-L-methionine-dependent methyltransferases"/>
    <property type="match status" value="1"/>
</dbReference>
<feature type="binding site" evidence="7">
    <location>
        <position position="135"/>
    </location>
    <ligand>
        <name>S-adenosyl-L-methionine</name>
        <dbReference type="ChEBI" id="CHEBI:59789"/>
    </ligand>
</feature>
<dbReference type="PRINTS" id="PR02008">
    <property type="entry name" value="RCMTFAMILY"/>
</dbReference>
<evidence type="ECO:0000313" key="11">
    <source>
        <dbReference type="Proteomes" id="UP000605427"/>
    </source>
</evidence>
<dbReference type="CDD" id="cd02440">
    <property type="entry name" value="AdoMet_MTases"/>
    <property type="match status" value="1"/>
</dbReference>
<dbReference type="InterPro" id="IPR031340">
    <property type="entry name" value="RsmF_methylt_CI"/>
</dbReference>
<dbReference type="PANTHER" id="PTHR22807">
    <property type="entry name" value="NOP2 YEAST -RELATED NOL1/NOP2/FMU SUN DOMAIN-CONTAINING"/>
    <property type="match status" value="1"/>
</dbReference>
<feature type="compositionally biased region" description="Low complexity" evidence="8">
    <location>
        <begin position="338"/>
        <end position="347"/>
    </location>
</feature>
<dbReference type="PANTHER" id="PTHR22807:SF30">
    <property type="entry name" value="28S RRNA (CYTOSINE(4447)-C(5))-METHYLTRANSFERASE-RELATED"/>
    <property type="match status" value="1"/>
</dbReference>
<evidence type="ECO:0000259" key="9">
    <source>
        <dbReference type="PROSITE" id="PS51686"/>
    </source>
</evidence>
<evidence type="ECO:0000313" key="10">
    <source>
        <dbReference type="EMBL" id="GGH84600.1"/>
    </source>
</evidence>
<comment type="caution">
    <text evidence="10">The sequence shown here is derived from an EMBL/GenBank/DDBJ whole genome shotgun (WGS) entry which is preliminary data.</text>
</comment>
<dbReference type="Pfam" id="PF01189">
    <property type="entry name" value="Methyltr_RsmB-F"/>
    <property type="match status" value="1"/>
</dbReference>
<dbReference type="InterPro" id="IPR049560">
    <property type="entry name" value="MeTrfase_RsmB-F_NOP2_cat"/>
</dbReference>
<keyword evidence="5 7" id="KW-0949">S-adenosyl-L-methionine</keyword>